<dbReference type="EMBL" id="JAHRIQ010082056">
    <property type="protein sequence ID" value="MEQ2247741.1"/>
    <property type="molecule type" value="Genomic_DNA"/>
</dbReference>
<evidence type="ECO:0000313" key="1">
    <source>
        <dbReference type="EMBL" id="MEQ2247741.1"/>
    </source>
</evidence>
<accession>A0ABV0URK0</accession>
<comment type="caution">
    <text evidence="1">The sequence shown here is derived from an EMBL/GenBank/DDBJ whole genome shotgun (WGS) entry which is preliminary data.</text>
</comment>
<name>A0ABV0URK0_9TELE</name>
<keyword evidence="2" id="KW-1185">Reference proteome</keyword>
<dbReference type="Proteomes" id="UP001482620">
    <property type="component" value="Unassembled WGS sequence"/>
</dbReference>
<proteinExistence type="predicted"/>
<gene>
    <name evidence="1" type="ORF">ILYODFUR_012281</name>
</gene>
<reference evidence="1 2" key="1">
    <citation type="submission" date="2021-06" db="EMBL/GenBank/DDBJ databases">
        <authorList>
            <person name="Palmer J.M."/>
        </authorList>
    </citation>
    <scope>NUCLEOTIDE SEQUENCE [LARGE SCALE GENOMIC DNA]</scope>
    <source>
        <strain evidence="2">if_2019</strain>
        <tissue evidence="1">Muscle</tissue>
    </source>
</reference>
<organism evidence="1 2">
    <name type="scientific">Ilyodon furcidens</name>
    <name type="common">goldbreast splitfin</name>
    <dbReference type="NCBI Taxonomy" id="33524"/>
    <lineage>
        <taxon>Eukaryota</taxon>
        <taxon>Metazoa</taxon>
        <taxon>Chordata</taxon>
        <taxon>Craniata</taxon>
        <taxon>Vertebrata</taxon>
        <taxon>Euteleostomi</taxon>
        <taxon>Actinopterygii</taxon>
        <taxon>Neopterygii</taxon>
        <taxon>Teleostei</taxon>
        <taxon>Neoteleostei</taxon>
        <taxon>Acanthomorphata</taxon>
        <taxon>Ovalentaria</taxon>
        <taxon>Atherinomorphae</taxon>
        <taxon>Cyprinodontiformes</taxon>
        <taxon>Goodeidae</taxon>
        <taxon>Ilyodon</taxon>
    </lineage>
</organism>
<evidence type="ECO:0000313" key="2">
    <source>
        <dbReference type="Proteomes" id="UP001482620"/>
    </source>
</evidence>
<sequence length="178" mass="19283">MCPLSVQNQKAVLSAPLRSALLSSGSGSQAEEEKCLSTSSSVPLTWRSSSVLIAFTALWNLAHRLYVWVSACVRSCLRLQRETKALCHCRASMEQDAKLTEASPTVCDPEGRHFPSSPQISVTQPGGLACHPDHLPVSEGTMELMDLQPLGYRLCCTLCASCTLAEPSGNRLIKTDYT</sequence>
<protein>
    <submittedName>
        <fullName evidence="1">Uncharacterized protein</fullName>
    </submittedName>
</protein>